<keyword evidence="1" id="KW-0812">Transmembrane</keyword>
<keyword evidence="3" id="KW-1185">Reference proteome</keyword>
<dbReference type="Proteomes" id="UP000651208">
    <property type="component" value="Unassembled WGS sequence"/>
</dbReference>
<proteinExistence type="predicted"/>
<organism evidence="2 3">
    <name type="scientific">Frischella japonica</name>
    <dbReference type="NCBI Taxonomy" id="2741544"/>
    <lineage>
        <taxon>Bacteria</taxon>
        <taxon>Pseudomonadati</taxon>
        <taxon>Pseudomonadota</taxon>
        <taxon>Gammaproteobacteria</taxon>
        <taxon>Orbales</taxon>
        <taxon>Orbaceae</taxon>
        <taxon>Frischella</taxon>
    </lineage>
</organism>
<sequence>MDIFVSIFLAFPVVIYSGLLTLCVLYWLFAAMGILAIDCLNFDLDLDLDVDAYHAEIPSTSLGGLLMKFGFNQVPLTLIITLISLIGWIISYSSFQLLLLPFYDVPWIYYPAGIVVFFVVLIIAIYITAFIIRPIRPLFKQLNATNHKTLLGQTVVIRSSVVNNDKGEAIYEDGGAGLILQVRCDESYQFKRGDKAILLNYDATYNSYQIVSIDEFNGS</sequence>
<evidence type="ECO:0000313" key="3">
    <source>
        <dbReference type="Proteomes" id="UP000651208"/>
    </source>
</evidence>
<keyword evidence="1" id="KW-1133">Transmembrane helix</keyword>
<feature type="transmembrane region" description="Helical" evidence="1">
    <location>
        <begin position="107"/>
        <end position="132"/>
    </location>
</feature>
<dbReference type="RefSeq" id="WP_187756314.1">
    <property type="nucleotide sequence ID" value="NZ_JABURY010000021.1"/>
</dbReference>
<dbReference type="EMBL" id="JABURY010000021">
    <property type="protein sequence ID" value="MBC9131874.1"/>
    <property type="molecule type" value="Genomic_DNA"/>
</dbReference>
<gene>
    <name evidence="2" type="ORF">FcAc13_11245</name>
</gene>
<keyword evidence="1" id="KW-0472">Membrane</keyword>
<evidence type="ECO:0000313" key="2">
    <source>
        <dbReference type="EMBL" id="MBC9131874.1"/>
    </source>
</evidence>
<feature type="transmembrane region" description="Helical" evidence="1">
    <location>
        <begin position="76"/>
        <end position="95"/>
    </location>
</feature>
<feature type="transmembrane region" description="Helical" evidence="1">
    <location>
        <begin position="6"/>
        <end position="29"/>
    </location>
</feature>
<evidence type="ECO:0008006" key="4">
    <source>
        <dbReference type="Google" id="ProtNLM"/>
    </source>
</evidence>
<comment type="caution">
    <text evidence="2">The sequence shown here is derived from an EMBL/GenBank/DDBJ whole genome shotgun (WGS) entry which is preliminary data.</text>
</comment>
<accession>A0ABR7R080</accession>
<name>A0ABR7R080_9GAMM</name>
<evidence type="ECO:0000256" key="1">
    <source>
        <dbReference type="SAM" id="Phobius"/>
    </source>
</evidence>
<protein>
    <recommendedName>
        <fullName evidence="4">DUF1449 domain-containing protein</fullName>
    </recommendedName>
</protein>
<reference evidence="2 3" key="1">
    <citation type="submission" date="2020-06" db="EMBL/GenBank/DDBJ databases">
        <title>Frischella cerana isolated from Apis cerana gut homogenate.</title>
        <authorList>
            <person name="Wolter L.A."/>
            <person name="Suenami S."/>
            <person name="Miyazaki R."/>
        </authorList>
    </citation>
    <scope>NUCLEOTIDE SEQUENCE [LARGE SCALE GENOMIC DNA]</scope>
    <source>
        <strain evidence="2 3">Ac13</strain>
    </source>
</reference>